<gene>
    <name evidence="5" type="ORF">DASC09_042240</name>
</gene>
<evidence type="ECO:0000259" key="4">
    <source>
        <dbReference type="PROSITE" id="PS51037"/>
    </source>
</evidence>
<dbReference type="PROSITE" id="PS51037">
    <property type="entry name" value="YEATS"/>
    <property type="match status" value="1"/>
</dbReference>
<evidence type="ECO:0000256" key="3">
    <source>
        <dbReference type="SAM" id="MobiDB-lite"/>
    </source>
</evidence>
<dbReference type="AlphaFoldDB" id="A0AAV5QR42"/>
<evidence type="ECO:0000313" key="5">
    <source>
        <dbReference type="EMBL" id="GMM36899.1"/>
    </source>
</evidence>
<dbReference type="CDD" id="cd16905">
    <property type="entry name" value="YEATS_Taf14_like"/>
    <property type="match status" value="1"/>
</dbReference>
<comment type="caution">
    <text evidence="5">The sequence shown here is derived from an EMBL/GenBank/DDBJ whole genome shotgun (WGS) entry which is preliminary data.</text>
</comment>
<comment type="subcellular location">
    <subcellularLocation>
        <location evidence="2">Nucleus</location>
    </subcellularLocation>
</comment>
<evidence type="ECO:0000313" key="6">
    <source>
        <dbReference type="Proteomes" id="UP001360560"/>
    </source>
</evidence>
<keyword evidence="1 2" id="KW-0539">Nucleus</keyword>
<dbReference type="EMBL" id="BTFZ01000011">
    <property type="protein sequence ID" value="GMM36899.1"/>
    <property type="molecule type" value="Genomic_DNA"/>
</dbReference>
<reference evidence="5 6" key="1">
    <citation type="journal article" date="2023" name="Elife">
        <title>Identification of key yeast species and microbe-microbe interactions impacting larval growth of Drosophila in the wild.</title>
        <authorList>
            <person name="Mure A."/>
            <person name="Sugiura Y."/>
            <person name="Maeda R."/>
            <person name="Honda K."/>
            <person name="Sakurai N."/>
            <person name="Takahashi Y."/>
            <person name="Watada M."/>
            <person name="Katoh T."/>
            <person name="Gotoh A."/>
            <person name="Gotoh Y."/>
            <person name="Taniguchi I."/>
            <person name="Nakamura K."/>
            <person name="Hayashi T."/>
            <person name="Katayama T."/>
            <person name="Uemura T."/>
            <person name="Hattori Y."/>
        </authorList>
    </citation>
    <scope>NUCLEOTIDE SEQUENCE [LARGE SCALE GENOMIC DNA]</scope>
    <source>
        <strain evidence="5 6">SC-9</strain>
    </source>
</reference>
<dbReference type="InterPro" id="IPR027353">
    <property type="entry name" value="NET_dom"/>
</dbReference>
<dbReference type="Pfam" id="PF03366">
    <property type="entry name" value="YEATS"/>
    <property type="match status" value="1"/>
</dbReference>
<dbReference type="GO" id="GO:0006355">
    <property type="term" value="P:regulation of DNA-templated transcription"/>
    <property type="evidence" value="ECO:0007669"/>
    <property type="project" value="InterPro"/>
</dbReference>
<evidence type="ECO:0000256" key="1">
    <source>
        <dbReference type="ARBA" id="ARBA00023242"/>
    </source>
</evidence>
<dbReference type="RefSeq" id="XP_064853895.1">
    <property type="nucleotide sequence ID" value="XM_064997823.1"/>
</dbReference>
<evidence type="ECO:0000256" key="2">
    <source>
        <dbReference type="PROSITE-ProRule" id="PRU00376"/>
    </source>
</evidence>
<protein>
    <submittedName>
        <fullName evidence="5">TATA-binding protein-associated factor</fullName>
    </submittedName>
</protein>
<sequence length="251" mass="27762">MSEVSRTVRITTIQNVLKDIAPVQEGFPMRGWSIEISMLNSKGKEVTANIFDKVTYHLHPTFVNPTRVIKKPPFKIEEQGWGEFDMIIALHLIGGGERKISHDLNFKENKYISDHPITVPTVKPQLARLLLETGPVPSLDAAAVAGSPIDSPGGEKRKSGAVAESKAKKPKANSTIRVKGGVELEKLALGLTKLTEDNLLTVVQMITDNRTPDMSVKNDVDEGEFTIDLYTFPDGLLKSLWDYVKKNSNIE</sequence>
<dbReference type="GO" id="GO:0005634">
    <property type="term" value="C:nucleus"/>
    <property type="evidence" value="ECO:0007669"/>
    <property type="project" value="UniProtKB-SubCell"/>
</dbReference>
<dbReference type="InterPro" id="IPR038336">
    <property type="entry name" value="NET_sf"/>
</dbReference>
<dbReference type="PIRSF" id="PIRSF016551">
    <property type="entry name" value="SAS5/TFIID_14"/>
    <property type="match status" value="1"/>
</dbReference>
<dbReference type="Pfam" id="PF17035">
    <property type="entry name" value="BET"/>
    <property type="match status" value="1"/>
</dbReference>
<feature type="domain" description="YEATS" evidence="4">
    <location>
        <begin position="1"/>
        <end position="133"/>
    </location>
</feature>
<dbReference type="Proteomes" id="UP001360560">
    <property type="component" value="Unassembled WGS sequence"/>
</dbReference>
<organism evidence="5 6">
    <name type="scientific">Saccharomycopsis crataegensis</name>
    <dbReference type="NCBI Taxonomy" id="43959"/>
    <lineage>
        <taxon>Eukaryota</taxon>
        <taxon>Fungi</taxon>
        <taxon>Dikarya</taxon>
        <taxon>Ascomycota</taxon>
        <taxon>Saccharomycotina</taxon>
        <taxon>Saccharomycetes</taxon>
        <taxon>Saccharomycopsidaceae</taxon>
        <taxon>Saccharomycopsis</taxon>
    </lineage>
</organism>
<dbReference type="InterPro" id="IPR038704">
    <property type="entry name" value="YEAST_sf"/>
</dbReference>
<dbReference type="InterPro" id="IPR055129">
    <property type="entry name" value="YEATS_dom"/>
</dbReference>
<dbReference type="GO" id="GO:0000785">
    <property type="term" value="C:chromatin"/>
    <property type="evidence" value="ECO:0007669"/>
    <property type="project" value="UniProtKB-ARBA"/>
</dbReference>
<dbReference type="Gene3D" id="1.20.1270.220">
    <property type="match status" value="1"/>
</dbReference>
<dbReference type="InterPro" id="IPR005033">
    <property type="entry name" value="YEATS"/>
</dbReference>
<feature type="region of interest" description="Disordered" evidence="3">
    <location>
        <begin position="144"/>
        <end position="174"/>
    </location>
</feature>
<name>A0AAV5QR42_9ASCO</name>
<keyword evidence="6" id="KW-1185">Reference proteome</keyword>
<dbReference type="GeneID" id="90074874"/>
<dbReference type="PANTHER" id="PTHR23195">
    <property type="entry name" value="YEATS DOMAIN"/>
    <property type="match status" value="1"/>
</dbReference>
<accession>A0AAV5QR42</accession>
<proteinExistence type="predicted"/>
<dbReference type="InterPro" id="IPR016665">
    <property type="entry name" value="Sas5/TAF14"/>
</dbReference>
<dbReference type="Gene3D" id="2.60.40.1970">
    <property type="entry name" value="YEATS domain"/>
    <property type="match status" value="1"/>
</dbReference>